<feature type="domain" description="Histidine kinase/HSP90-like ATPase" evidence="9">
    <location>
        <begin position="307"/>
        <end position="405"/>
    </location>
</feature>
<dbReference type="Pfam" id="PF02518">
    <property type="entry name" value="HATPase_c"/>
    <property type="match status" value="1"/>
</dbReference>
<dbReference type="EC" id="2.7.13.3" evidence="2"/>
<keyword evidence="3" id="KW-0597">Phosphoprotein</keyword>
<evidence type="ECO:0000256" key="1">
    <source>
        <dbReference type="ARBA" id="ARBA00000085"/>
    </source>
</evidence>
<dbReference type="Proteomes" id="UP001500582">
    <property type="component" value="Unassembled WGS sequence"/>
</dbReference>
<evidence type="ECO:0000256" key="3">
    <source>
        <dbReference type="ARBA" id="ARBA00022553"/>
    </source>
</evidence>
<dbReference type="EMBL" id="BAABFT010000003">
    <property type="protein sequence ID" value="GAA4318110.1"/>
    <property type="molecule type" value="Genomic_DNA"/>
</dbReference>
<evidence type="ECO:0000256" key="2">
    <source>
        <dbReference type="ARBA" id="ARBA00012438"/>
    </source>
</evidence>
<evidence type="ECO:0000256" key="8">
    <source>
        <dbReference type="SAM" id="Coils"/>
    </source>
</evidence>
<organism evidence="10 11">
    <name type="scientific">Mucilaginibacter gynuensis</name>
    <dbReference type="NCBI Taxonomy" id="1302236"/>
    <lineage>
        <taxon>Bacteria</taxon>
        <taxon>Pseudomonadati</taxon>
        <taxon>Bacteroidota</taxon>
        <taxon>Sphingobacteriia</taxon>
        <taxon>Sphingobacteriales</taxon>
        <taxon>Sphingobacteriaceae</taxon>
        <taxon>Mucilaginibacter</taxon>
    </lineage>
</organism>
<feature type="coiled-coil region" evidence="8">
    <location>
        <begin position="110"/>
        <end position="137"/>
    </location>
</feature>
<reference evidence="11" key="1">
    <citation type="journal article" date="2019" name="Int. J. Syst. Evol. Microbiol.">
        <title>The Global Catalogue of Microorganisms (GCM) 10K type strain sequencing project: providing services to taxonomists for standard genome sequencing and annotation.</title>
        <authorList>
            <consortium name="The Broad Institute Genomics Platform"/>
            <consortium name="The Broad Institute Genome Sequencing Center for Infectious Disease"/>
            <person name="Wu L."/>
            <person name="Ma J."/>
        </authorList>
    </citation>
    <scope>NUCLEOTIDE SEQUENCE [LARGE SCALE GENOMIC DNA]</scope>
    <source>
        <strain evidence="11">JCM 17705</strain>
    </source>
</reference>
<evidence type="ECO:0000256" key="7">
    <source>
        <dbReference type="ARBA" id="ARBA00022840"/>
    </source>
</evidence>
<keyword evidence="4" id="KW-0808">Transferase</keyword>
<sequence length="421" mass="48482">MEAYMHTGDPDKAFQCYYRIKDMIRQFYLYDFLLINYHHAAARLFLMINDHRKCEIQLRLAEMITSKSKNIRDMASTENIAYQLDSARKRPWQAMAHLSRYKQLNDSLNRRNHDRELSQLQIEYEMAKKDLDIASLKQRTLLQDRALSSEKLVRNLSVSGMLFFVIFTAVLYRSYRSKQKINKELNVKQQEVNAHNQSLRHLLNERGWLIKEVHHRVKNNFQIVISLLDSQSSFISDDAAMDVLRESRNRMHSISLVHQKLYQDESLKGINIKEYVIELTDILKDSFGISSWIRFEYDLPGLLLDASQIVPLGLIVNEAVTNAIKYAFKDRSDCVIHISVAETPDGLMEISIMDNGCGLPADFNVDQCTSLGMNLICGLTKQLQGELSMTTTIGLAIKVRLRRLKTLGSEYTSPSAVLAHA</sequence>
<dbReference type="PANTHER" id="PTHR41523">
    <property type="entry name" value="TWO-COMPONENT SYSTEM SENSOR PROTEIN"/>
    <property type="match status" value="1"/>
</dbReference>
<dbReference type="Pfam" id="PF07568">
    <property type="entry name" value="HisKA_2"/>
    <property type="match status" value="1"/>
</dbReference>
<evidence type="ECO:0000256" key="6">
    <source>
        <dbReference type="ARBA" id="ARBA00022777"/>
    </source>
</evidence>
<dbReference type="SMART" id="SM00387">
    <property type="entry name" value="HATPase_c"/>
    <property type="match status" value="1"/>
</dbReference>
<name>A0ABP8G694_9SPHI</name>
<keyword evidence="6" id="KW-0418">Kinase</keyword>
<keyword evidence="8" id="KW-0175">Coiled coil</keyword>
<keyword evidence="7" id="KW-0067">ATP-binding</keyword>
<protein>
    <recommendedName>
        <fullName evidence="2">histidine kinase</fullName>
        <ecNumber evidence="2">2.7.13.3</ecNumber>
    </recommendedName>
</protein>
<accession>A0ABP8G694</accession>
<evidence type="ECO:0000313" key="11">
    <source>
        <dbReference type="Proteomes" id="UP001500582"/>
    </source>
</evidence>
<dbReference type="SUPFAM" id="SSF55874">
    <property type="entry name" value="ATPase domain of HSP90 chaperone/DNA topoisomerase II/histidine kinase"/>
    <property type="match status" value="1"/>
</dbReference>
<comment type="catalytic activity">
    <reaction evidence="1">
        <text>ATP + protein L-histidine = ADP + protein N-phospho-L-histidine.</text>
        <dbReference type="EC" id="2.7.13.3"/>
    </reaction>
</comment>
<dbReference type="InterPro" id="IPR003594">
    <property type="entry name" value="HATPase_dom"/>
</dbReference>
<keyword evidence="5" id="KW-0547">Nucleotide-binding</keyword>
<evidence type="ECO:0000256" key="4">
    <source>
        <dbReference type="ARBA" id="ARBA00022679"/>
    </source>
</evidence>
<dbReference type="InterPro" id="IPR036890">
    <property type="entry name" value="HATPase_C_sf"/>
</dbReference>
<dbReference type="InterPro" id="IPR011495">
    <property type="entry name" value="Sig_transdc_His_kin_sub2_dim/P"/>
</dbReference>
<evidence type="ECO:0000256" key="5">
    <source>
        <dbReference type="ARBA" id="ARBA00022741"/>
    </source>
</evidence>
<gene>
    <name evidence="10" type="ORF">GCM10023149_16050</name>
</gene>
<keyword evidence="11" id="KW-1185">Reference proteome</keyword>
<evidence type="ECO:0000259" key="9">
    <source>
        <dbReference type="SMART" id="SM00387"/>
    </source>
</evidence>
<evidence type="ECO:0000313" key="10">
    <source>
        <dbReference type="EMBL" id="GAA4318110.1"/>
    </source>
</evidence>
<dbReference type="Gene3D" id="3.30.450.20">
    <property type="entry name" value="PAS domain"/>
    <property type="match status" value="1"/>
</dbReference>
<dbReference type="PANTHER" id="PTHR41523:SF8">
    <property type="entry name" value="ETHYLENE RESPONSE SENSOR PROTEIN"/>
    <property type="match status" value="1"/>
</dbReference>
<proteinExistence type="predicted"/>
<feature type="coiled-coil region" evidence="8">
    <location>
        <begin position="178"/>
        <end position="205"/>
    </location>
</feature>
<dbReference type="Gene3D" id="3.30.565.10">
    <property type="entry name" value="Histidine kinase-like ATPase, C-terminal domain"/>
    <property type="match status" value="1"/>
</dbReference>
<comment type="caution">
    <text evidence="10">The sequence shown here is derived from an EMBL/GenBank/DDBJ whole genome shotgun (WGS) entry which is preliminary data.</text>
</comment>